<gene>
    <name evidence="2" type="ordered locus">AM1_F0136</name>
</gene>
<sequence length="165" mass="17804">MSSLAPYVLWPHGRARHARQHYLKRYFHRYTHHLTFVLTFLGVLLLNAQSALSQNPGQTLGQGARNTGTRSGAASSSCLGWMCGPKSAIAASPHFNDSGSLVDLAFLLLQIVVIMIVVVPVVIGAWKASRHEEYGGFIAFAFVVFVGLIFSNALAGYVMGTGNLA</sequence>
<keyword evidence="1" id="KW-1133">Transmembrane helix</keyword>
<dbReference type="RefSeq" id="WP_012168199.1">
    <property type="nucleotide sequence ID" value="NC_009931.1"/>
</dbReference>
<proteinExistence type="predicted"/>
<organism evidence="2 3">
    <name type="scientific">Acaryochloris marina (strain MBIC 11017)</name>
    <dbReference type="NCBI Taxonomy" id="329726"/>
    <lineage>
        <taxon>Bacteria</taxon>
        <taxon>Bacillati</taxon>
        <taxon>Cyanobacteriota</taxon>
        <taxon>Cyanophyceae</taxon>
        <taxon>Acaryochloridales</taxon>
        <taxon>Acaryochloridaceae</taxon>
        <taxon>Acaryochloris</taxon>
    </lineage>
</organism>
<evidence type="ECO:0000313" key="3">
    <source>
        <dbReference type="Proteomes" id="UP000000268"/>
    </source>
</evidence>
<name>A8ZPS9_ACAM1</name>
<dbReference type="AlphaFoldDB" id="A8ZPS9"/>
<keyword evidence="1" id="KW-0812">Transmembrane</keyword>
<dbReference type="Proteomes" id="UP000000268">
    <property type="component" value="Plasmid pREB6"/>
</dbReference>
<keyword evidence="1" id="KW-0472">Membrane</keyword>
<dbReference type="EMBL" id="CP000843">
    <property type="protein sequence ID" value="ABW33048.1"/>
    <property type="molecule type" value="Genomic_DNA"/>
</dbReference>
<evidence type="ECO:0000256" key="1">
    <source>
        <dbReference type="SAM" id="Phobius"/>
    </source>
</evidence>
<reference evidence="2 3" key="1">
    <citation type="journal article" date="2008" name="Proc. Natl. Acad. Sci. U.S.A.">
        <title>Niche adaptation and genome expansion in the chlorophyll d-producing cyanobacterium Acaryochloris marina.</title>
        <authorList>
            <person name="Swingley W.D."/>
            <person name="Chen M."/>
            <person name="Cheung P.C."/>
            <person name="Conrad A.L."/>
            <person name="Dejesa L.C."/>
            <person name="Hao J."/>
            <person name="Honchak B.M."/>
            <person name="Karbach L.E."/>
            <person name="Kurdoglu A."/>
            <person name="Lahiri S."/>
            <person name="Mastrian S.D."/>
            <person name="Miyashita H."/>
            <person name="Page L."/>
            <person name="Ramakrishna P."/>
            <person name="Satoh S."/>
            <person name="Sattley W.M."/>
            <person name="Shimada Y."/>
            <person name="Taylor H.L."/>
            <person name="Tomo T."/>
            <person name="Tsuchiya T."/>
            <person name="Wang Z.T."/>
            <person name="Raymond J."/>
            <person name="Mimuro M."/>
            <person name="Blankenship R.E."/>
            <person name="Touchman J.W."/>
        </authorList>
    </citation>
    <scope>NUCLEOTIDE SEQUENCE [LARGE SCALE GENOMIC DNA]</scope>
    <source>
        <strain evidence="3">MBIC 11017</strain>
        <plasmid evidence="3">Plasmid pREB6</plasmid>
    </source>
</reference>
<protein>
    <submittedName>
        <fullName evidence="2">Uncharacterized protein</fullName>
    </submittedName>
</protein>
<dbReference type="KEGG" id="amr:AM1_F0136"/>
<dbReference type="HOGENOM" id="CLU_1607261_0_0_3"/>
<feature type="transmembrane region" description="Helical" evidence="1">
    <location>
        <begin position="137"/>
        <end position="159"/>
    </location>
</feature>
<geneLocation type="plasmid" evidence="2 3">
    <name>pREB6</name>
</geneLocation>
<keyword evidence="3" id="KW-1185">Reference proteome</keyword>
<accession>A8ZPS9</accession>
<feature type="transmembrane region" description="Helical" evidence="1">
    <location>
        <begin position="104"/>
        <end position="125"/>
    </location>
</feature>
<keyword evidence="2" id="KW-0614">Plasmid</keyword>
<evidence type="ECO:0000313" key="2">
    <source>
        <dbReference type="EMBL" id="ABW33048.1"/>
    </source>
</evidence>